<dbReference type="PANTHER" id="PTHR35870:SF6">
    <property type="entry name" value="MGS207 PROTEIN"/>
    <property type="match status" value="1"/>
</dbReference>
<dbReference type="KEGG" id="psco:LY89DRAFT_725005"/>
<evidence type="ECO:0000313" key="2">
    <source>
        <dbReference type="EMBL" id="KUJ08549.1"/>
    </source>
</evidence>
<sequence>MSSPMIAWMPVVNRIHRYLTTSNYAAQSINISSVEIHDVETAPEKRPRTLKHLLRANHVNHSIIYHNLQYHNHMPHLLGSSYLLGADVEQMQKIYDEEAKELEEWKDSPAEISETDWREFLGDKRYQRAYVDFFEDELALKFGYDWKRVAEEYLFTGKEPLVHGLIGGIGHPLIHLGYAYELSNKELAMEALAMASSSYNYLHKYLDNASYTKPSTYSTTSPLEILHKIADDIRFDGIFEGKGDHNIDTLFSQHEDLVLEHWNAWQITDPNKQFQDSQEAAVALLVNTAQPGTHAYDFFLVHILTTSHAVRILIPLIPKKFHISLVRQWWLLTIAVYVAQLRPKINDDIEVKPTKQWKYVEEKAVNGPWATDAHYVKALRAIKEAAFTWGDVHERYLAAAVTFADDFNGWTGFSSAEEESRN</sequence>
<gene>
    <name evidence="2" type="ORF">LY89DRAFT_725005</name>
</gene>
<evidence type="ECO:0000313" key="3">
    <source>
        <dbReference type="Proteomes" id="UP000070700"/>
    </source>
</evidence>
<accession>A0A132B974</accession>
<dbReference type="OrthoDB" id="10265971at2759"/>
<reference evidence="2 3" key="1">
    <citation type="submission" date="2015-10" db="EMBL/GenBank/DDBJ databases">
        <title>Full genome of DAOMC 229536 Phialocephala scopiformis, a fungal endophyte of spruce producing the potent anti-insectan compound rugulosin.</title>
        <authorList>
            <consortium name="DOE Joint Genome Institute"/>
            <person name="Walker A.K."/>
            <person name="Frasz S.L."/>
            <person name="Seifert K.A."/>
            <person name="Miller J.D."/>
            <person name="Mondo S.J."/>
            <person name="Labutti K."/>
            <person name="Lipzen A."/>
            <person name="Dockter R."/>
            <person name="Kennedy M."/>
            <person name="Grigoriev I.V."/>
            <person name="Spatafora J.W."/>
        </authorList>
    </citation>
    <scope>NUCLEOTIDE SEQUENCE [LARGE SCALE GENOMIC DNA]</scope>
    <source>
        <strain evidence="2 3">CBS 120377</strain>
    </source>
</reference>
<name>A0A132B974_MOLSC</name>
<dbReference type="EMBL" id="KQ947435">
    <property type="protein sequence ID" value="KUJ08549.1"/>
    <property type="molecule type" value="Genomic_DNA"/>
</dbReference>
<keyword evidence="3" id="KW-1185">Reference proteome</keyword>
<dbReference type="Pfam" id="PF14027">
    <property type="entry name" value="Questin_oxidase"/>
    <property type="match status" value="1"/>
</dbReference>
<dbReference type="PANTHER" id="PTHR35870">
    <property type="entry name" value="PROTEIN, PUTATIVE (AFU_ORTHOLOGUE AFUA_5G03330)-RELATED"/>
    <property type="match status" value="1"/>
</dbReference>
<dbReference type="InterPro" id="IPR025337">
    <property type="entry name" value="Questin_oxidase-like"/>
</dbReference>
<organism evidence="2 3">
    <name type="scientific">Mollisia scopiformis</name>
    <name type="common">Conifer needle endophyte fungus</name>
    <name type="synonym">Phialocephala scopiformis</name>
    <dbReference type="NCBI Taxonomy" id="149040"/>
    <lineage>
        <taxon>Eukaryota</taxon>
        <taxon>Fungi</taxon>
        <taxon>Dikarya</taxon>
        <taxon>Ascomycota</taxon>
        <taxon>Pezizomycotina</taxon>
        <taxon>Leotiomycetes</taxon>
        <taxon>Helotiales</taxon>
        <taxon>Mollisiaceae</taxon>
        <taxon>Mollisia</taxon>
    </lineage>
</organism>
<proteinExistence type="predicted"/>
<dbReference type="Proteomes" id="UP000070700">
    <property type="component" value="Unassembled WGS sequence"/>
</dbReference>
<dbReference type="RefSeq" id="XP_018062904.1">
    <property type="nucleotide sequence ID" value="XM_018218945.1"/>
</dbReference>
<dbReference type="AlphaFoldDB" id="A0A132B974"/>
<keyword evidence="1" id="KW-0560">Oxidoreductase</keyword>
<evidence type="ECO:0000256" key="1">
    <source>
        <dbReference type="ARBA" id="ARBA00023002"/>
    </source>
</evidence>
<dbReference type="GeneID" id="28828671"/>
<dbReference type="STRING" id="149040.A0A132B974"/>
<dbReference type="GO" id="GO:0016491">
    <property type="term" value="F:oxidoreductase activity"/>
    <property type="evidence" value="ECO:0007669"/>
    <property type="project" value="UniProtKB-KW"/>
</dbReference>
<protein>
    <recommendedName>
        <fullName evidence="4">Mgs207 protein</fullName>
    </recommendedName>
</protein>
<evidence type="ECO:0008006" key="4">
    <source>
        <dbReference type="Google" id="ProtNLM"/>
    </source>
</evidence>
<dbReference type="InParanoid" id="A0A132B974"/>